<comment type="caution">
    <text evidence="1">The sequence shown here is derived from an EMBL/GenBank/DDBJ whole genome shotgun (WGS) entry which is preliminary data.</text>
</comment>
<evidence type="ECO:0000313" key="1">
    <source>
        <dbReference type="EMBL" id="KAI8569284.1"/>
    </source>
</evidence>
<evidence type="ECO:0000313" key="2">
    <source>
        <dbReference type="Proteomes" id="UP001062846"/>
    </source>
</evidence>
<proteinExistence type="predicted"/>
<dbReference type="Proteomes" id="UP001062846">
    <property type="component" value="Chromosome 2"/>
</dbReference>
<dbReference type="EMBL" id="CM046389">
    <property type="protein sequence ID" value="KAI8569284.1"/>
    <property type="molecule type" value="Genomic_DNA"/>
</dbReference>
<gene>
    <name evidence="1" type="ORF">RHMOL_Rhmol02G0266900</name>
</gene>
<accession>A0ACC0PVU6</accession>
<organism evidence="1 2">
    <name type="scientific">Rhododendron molle</name>
    <name type="common">Chinese azalea</name>
    <name type="synonym">Azalea mollis</name>
    <dbReference type="NCBI Taxonomy" id="49168"/>
    <lineage>
        <taxon>Eukaryota</taxon>
        <taxon>Viridiplantae</taxon>
        <taxon>Streptophyta</taxon>
        <taxon>Embryophyta</taxon>
        <taxon>Tracheophyta</taxon>
        <taxon>Spermatophyta</taxon>
        <taxon>Magnoliopsida</taxon>
        <taxon>eudicotyledons</taxon>
        <taxon>Gunneridae</taxon>
        <taxon>Pentapetalae</taxon>
        <taxon>asterids</taxon>
        <taxon>Ericales</taxon>
        <taxon>Ericaceae</taxon>
        <taxon>Ericoideae</taxon>
        <taxon>Rhodoreae</taxon>
        <taxon>Rhododendron</taxon>
    </lineage>
</organism>
<name>A0ACC0PVU6_RHOML</name>
<protein>
    <submittedName>
        <fullName evidence="1">Uncharacterized protein</fullName>
    </submittedName>
</protein>
<sequence>MKQEVSPTATTTSTTATKPQGNPRAATSSRLRASSKPKDSHTLIGNNNNGNRVSPPLLRKPTPNSKPVLASKPKSRSGVEQFSRPTRRQNTPDLKNSDLGGKRELDEKVDQEKRKSETLIRDLQTETTPTFKDIQKLIATKLEHSKVTNESTTDARPTTRALMAPGIQSVPVASADLQRMVAACHLPPPPPPPPLPRATLKGAIIPKAPAITPSGSRNHDKPVVMSAHSNLVGEIQKRSTHLLAIKTDIETKGEFVNSLIQKVLDAAYSDIEDVLLFVDWLDDQLLSLADERAVLKHFKWPEKKADAMREAAVEYRGLKLLESELSSHKDNLAIPCGVAFKKMAGLLDKSEKSIQRLIKLRTSVMLSYQQFKIPIDWMLDSGFISKIKQGSMMLAKIYLRRVTTELESAQYLERESTQEGLLLQGIHFAYKVHQFAGGLDSQTLCAFEEIRRRVPGHLRESQALLTGIPST</sequence>
<keyword evidence="2" id="KW-1185">Reference proteome</keyword>
<reference evidence="1" key="1">
    <citation type="submission" date="2022-02" db="EMBL/GenBank/DDBJ databases">
        <title>Plant Genome Project.</title>
        <authorList>
            <person name="Zhang R.-G."/>
        </authorList>
    </citation>
    <scope>NUCLEOTIDE SEQUENCE</scope>
    <source>
        <strain evidence="1">AT1</strain>
    </source>
</reference>